<evidence type="ECO:0000313" key="2">
    <source>
        <dbReference type="EMBL" id="CAF4419374.1"/>
    </source>
</evidence>
<evidence type="ECO:0000313" key="3">
    <source>
        <dbReference type="Proteomes" id="UP000663868"/>
    </source>
</evidence>
<dbReference type="Proteomes" id="UP000663868">
    <property type="component" value="Unassembled WGS sequence"/>
</dbReference>
<dbReference type="InterPro" id="IPR052623">
    <property type="entry name" value="DAAF5"/>
</dbReference>
<dbReference type="PANTHER" id="PTHR16216">
    <property type="entry name" value="DYNEIN ASSEMBLY FACTOR 5, AXONEMAL"/>
    <property type="match status" value="1"/>
</dbReference>
<dbReference type="GO" id="GO:0045505">
    <property type="term" value="F:dynein intermediate chain binding"/>
    <property type="evidence" value="ECO:0007669"/>
    <property type="project" value="TreeGrafter"/>
</dbReference>
<protein>
    <recommendedName>
        <fullName evidence="1">Dynein axonemal assembly factor 5 HEAT-repeat domain-containing protein</fullName>
    </recommendedName>
</protein>
<feature type="domain" description="Dynein axonemal assembly factor 5 HEAT-repeat" evidence="1">
    <location>
        <begin position="3"/>
        <end position="78"/>
    </location>
</feature>
<feature type="non-terminal residue" evidence="2">
    <location>
        <position position="1"/>
    </location>
</feature>
<dbReference type="GO" id="GO:0036159">
    <property type="term" value="P:inner dynein arm assembly"/>
    <property type="evidence" value="ECO:0007669"/>
    <property type="project" value="TreeGrafter"/>
</dbReference>
<name>A0A820QDR6_9BILA</name>
<dbReference type="GO" id="GO:0036158">
    <property type="term" value="P:outer dynein arm assembly"/>
    <property type="evidence" value="ECO:0007669"/>
    <property type="project" value="TreeGrafter"/>
</dbReference>
<dbReference type="AlphaFoldDB" id="A0A820QDR6"/>
<dbReference type="Pfam" id="PF24573">
    <property type="entry name" value="HEAT_DAAF5"/>
    <property type="match status" value="1"/>
</dbReference>
<reference evidence="2" key="1">
    <citation type="submission" date="2021-02" db="EMBL/GenBank/DDBJ databases">
        <authorList>
            <person name="Nowell W R."/>
        </authorList>
    </citation>
    <scope>NUCLEOTIDE SEQUENCE</scope>
</reference>
<dbReference type="EMBL" id="CAJOBB010026923">
    <property type="protein sequence ID" value="CAF4419374.1"/>
    <property type="molecule type" value="Genomic_DNA"/>
</dbReference>
<accession>A0A820QDR6</accession>
<dbReference type="PANTHER" id="PTHR16216:SF2">
    <property type="entry name" value="DYNEIN AXONEMAL ASSEMBLY FACTOR 5"/>
    <property type="match status" value="1"/>
</dbReference>
<organism evidence="2 3">
    <name type="scientific">Adineta steineri</name>
    <dbReference type="NCBI Taxonomy" id="433720"/>
    <lineage>
        <taxon>Eukaryota</taxon>
        <taxon>Metazoa</taxon>
        <taxon>Spiralia</taxon>
        <taxon>Gnathifera</taxon>
        <taxon>Rotifera</taxon>
        <taxon>Eurotatoria</taxon>
        <taxon>Bdelloidea</taxon>
        <taxon>Adinetida</taxon>
        <taxon>Adinetidae</taxon>
        <taxon>Adineta</taxon>
    </lineage>
</organism>
<evidence type="ECO:0000259" key="1">
    <source>
        <dbReference type="Pfam" id="PF24573"/>
    </source>
</evidence>
<comment type="caution">
    <text evidence="2">The sequence shown here is derived from an EMBL/GenBank/DDBJ whole genome shotgun (WGS) entry which is preliminary data.</text>
</comment>
<dbReference type="InterPro" id="IPR056497">
    <property type="entry name" value="HEAT_DAAF5"/>
</dbReference>
<dbReference type="GO" id="GO:0003341">
    <property type="term" value="P:cilium movement"/>
    <property type="evidence" value="ECO:0007669"/>
    <property type="project" value="TreeGrafter"/>
</dbReference>
<gene>
    <name evidence="2" type="ORF">KXQ929_LOCUS52088</name>
</gene>
<proteinExistence type="predicted"/>
<sequence>MLTRPNLGCRELVKRNLIRILPAIRNDLTDWVVAGRIKSAQLLAILTWQAEETITQHLEDTLQVCSKAIVDDETIVREQ</sequence>
<dbReference type="GO" id="GO:0005737">
    <property type="term" value="C:cytoplasm"/>
    <property type="evidence" value="ECO:0007669"/>
    <property type="project" value="TreeGrafter"/>
</dbReference>